<accession>A0A146LVR2</accession>
<dbReference type="EMBL" id="GDHC01006851">
    <property type="protein sequence ID" value="JAQ11778.1"/>
    <property type="molecule type" value="Transcribed_RNA"/>
</dbReference>
<name>A0A146LVR2_LYGHE</name>
<sequence length="141" mass="15155">MQCIVHTATSSSSVPVISRAISSTFVENASSPMQLCSRFIYGIKSLSYMYYASHSDACYGICYSCTTFCTPMSYGVLCHRTSLSDAAVSYTLRTAQRLVLRNLANSLDANSHLGDSSGAPVAVLPLPPSALRCSILVDMLH</sequence>
<reference evidence="1" key="1">
    <citation type="journal article" date="2016" name="Gigascience">
        <title>De novo construction of an expanded transcriptome assembly for the western tarnished plant bug, Lygus hesperus.</title>
        <authorList>
            <person name="Tassone E.E."/>
            <person name="Geib S.M."/>
            <person name="Hall B."/>
            <person name="Fabrick J.A."/>
            <person name="Brent C.S."/>
            <person name="Hull J.J."/>
        </authorList>
    </citation>
    <scope>NUCLEOTIDE SEQUENCE</scope>
</reference>
<organism evidence="1">
    <name type="scientific">Lygus hesperus</name>
    <name type="common">Western plant bug</name>
    <dbReference type="NCBI Taxonomy" id="30085"/>
    <lineage>
        <taxon>Eukaryota</taxon>
        <taxon>Metazoa</taxon>
        <taxon>Ecdysozoa</taxon>
        <taxon>Arthropoda</taxon>
        <taxon>Hexapoda</taxon>
        <taxon>Insecta</taxon>
        <taxon>Pterygota</taxon>
        <taxon>Neoptera</taxon>
        <taxon>Paraneoptera</taxon>
        <taxon>Hemiptera</taxon>
        <taxon>Heteroptera</taxon>
        <taxon>Panheteroptera</taxon>
        <taxon>Cimicomorpha</taxon>
        <taxon>Miridae</taxon>
        <taxon>Mirini</taxon>
        <taxon>Lygus</taxon>
    </lineage>
</organism>
<proteinExistence type="predicted"/>
<gene>
    <name evidence="1" type="ORF">g.24807</name>
</gene>
<protein>
    <submittedName>
        <fullName evidence="1">Uncharacterized protein</fullName>
    </submittedName>
</protein>
<evidence type="ECO:0000313" key="1">
    <source>
        <dbReference type="EMBL" id="JAQ11778.1"/>
    </source>
</evidence>
<dbReference type="AlphaFoldDB" id="A0A146LVR2"/>